<dbReference type="Gene3D" id="2.30.29.30">
    <property type="entry name" value="Pleckstrin-homology domain (PH domain)/Phosphotyrosine-binding domain (PTB)"/>
    <property type="match status" value="1"/>
</dbReference>
<feature type="compositionally biased region" description="Polar residues" evidence="4">
    <location>
        <begin position="537"/>
        <end position="552"/>
    </location>
</feature>
<dbReference type="GO" id="GO:0035556">
    <property type="term" value="P:intracellular signal transduction"/>
    <property type="evidence" value="ECO:0007669"/>
    <property type="project" value="InterPro"/>
</dbReference>
<evidence type="ECO:0000256" key="2">
    <source>
        <dbReference type="ARBA" id="ARBA00022490"/>
    </source>
</evidence>
<feature type="region of interest" description="Disordered" evidence="4">
    <location>
        <begin position="126"/>
        <end position="153"/>
    </location>
</feature>
<protein>
    <submittedName>
        <fullName evidence="8">Neuroepithelial cell-transforming gene 1 protein isoform X1</fullName>
    </submittedName>
</protein>
<dbReference type="InterPro" id="IPR011993">
    <property type="entry name" value="PH-like_dom_sf"/>
</dbReference>
<feature type="compositionally biased region" description="Pro residues" evidence="4">
    <location>
        <begin position="566"/>
        <end position="575"/>
    </location>
</feature>
<feature type="region of interest" description="Disordered" evidence="4">
    <location>
        <begin position="506"/>
        <end position="525"/>
    </location>
</feature>
<dbReference type="FunFam" id="1.20.900.10:FF:000010">
    <property type="entry name" value="Rho guanine nucleotide exchange factor 3 isoform 1"/>
    <property type="match status" value="1"/>
</dbReference>
<dbReference type="InterPro" id="IPR001849">
    <property type="entry name" value="PH_domain"/>
</dbReference>
<dbReference type="Pfam" id="PF00621">
    <property type="entry name" value="RhoGEF"/>
    <property type="match status" value="1"/>
</dbReference>
<sequence length="602" mass="67771">MAETGDIPVTTEKPKRRPSLWSLKRRFPTDEEEPKIENDIKANVRSLRRGSSFTFLTPGSQWDSLKRKHREKDDGDAVSLCSFDFKEPSTKRVRPPGRVTSLANLISPVRNGAVRRFGQTIQASFRGDGKAPGVPQKPCSKAAAPTPPKRRNSTLWSETLDIHRKGTFSTKEIKRQEAIFELSRGEQDLIEDLQLARKAYHDPMLKLSIMSEEELTHIFGNLDAYIPLHEDLLAQLSKATGSDGTVGQIGQIVVSWLPRLNAYKEYCSNQLAAKALLDQKKQDPRVQDFLQRCLESPFSRKLDLWSFLDIPRSRLVKYPLLLKEILKHTPAEHPDAASLEEAITIMQGVLSDINMKKGESECQYYIDKLEYLDDRQKDPRIEQCKSLLCHGELRNKGGTKLHVFLFTELLVLTRPVTRNERQCFQVYRQPIPVEDLLLEDLQDGDVRMGGSFRGAFSNADKAKNIFRVRSQDPNQPQSHTLQVNDVFHKQQWLNCLRSAISVHRPLGDHAAPRSPARSKRRPSSASAIIHMEESDENCQLTSQSAPSSPCNGSSPTPPSARSASAPPTPCAPTSPPSSSLSHKSKKDKRSLYSLGKRKETMV</sequence>
<proteinExistence type="predicted"/>
<comment type="subcellular location">
    <subcellularLocation>
        <location evidence="1">Cytoplasm</location>
    </subcellularLocation>
</comment>
<dbReference type="KEGG" id="bspl:114862784"/>
<keyword evidence="2" id="KW-0963">Cytoplasm</keyword>
<reference evidence="8" key="1">
    <citation type="submission" date="2025-08" db="UniProtKB">
        <authorList>
            <consortium name="RefSeq"/>
        </authorList>
    </citation>
    <scope>IDENTIFICATION</scope>
</reference>
<feature type="domain" description="PH" evidence="5">
    <location>
        <begin position="386"/>
        <end position="501"/>
    </location>
</feature>
<dbReference type="GO" id="GO:0035025">
    <property type="term" value="P:positive regulation of Rho protein signal transduction"/>
    <property type="evidence" value="ECO:0007669"/>
    <property type="project" value="TreeGrafter"/>
</dbReference>
<keyword evidence="3" id="KW-0344">Guanine-nucleotide releasing factor</keyword>
<dbReference type="GeneID" id="114862784"/>
<dbReference type="InterPro" id="IPR001331">
    <property type="entry name" value="GDS_CDC24_CS"/>
</dbReference>
<evidence type="ECO:0000256" key="1">
    <source>
        <dbReference type="ARBA" id="ARBA00004496"/>
    </source>
</evidence>
<evidence type="ECO:0000259" key="6">
    <source>
        <dbReference type="PROSITE" id="PS50010"/>
    </source>
</evidence>
<dbReference type="OrthoDB" id="1716625at2759"/>
<dbReference type="RefSeq" id="XP_029019290.1">
    <property type="nucleotide sequence ID" value="XM_029163457.3"/>
</dbReference>
<feature type="region of interest" description="Disordered" evidence="4">
    <location>
        <begin position="535"/>
        <end position="602"/>
    </location>
</feature>
<dbReference type="AlphaFoldDB" id="A0A6P7NMJ7"/>
<dbReference type="InParanoid" id="A0A6P7NMJ7"/>
<accession>A0A6P7NMJ7</accession>
<evidence type="ECO:0000256" key="3">
    <source>
        <dbReference type="ARBA" id="ARBA00022658"/>
    </source>
</evidence>
<dbReference type="PANTHER" id="PTHR46006:SF4">
    <property type="entry name" value="NEUROEPITHELIAL CELL-TRANSFORMING GENE 1 PROTEIN"/>
    <property type="match status" value="1"/>
</dbReference>
<evidence type="ECO:0000256" key="4">
    <source>
        <dbReference type="SAM" id="MobiDB-lite"/>
    </source>
</evidence>
<dbReference type="SMART" id="SM00325">
    <property type="entry name" value="RhoGEF"/>
    <property type="match status" value="1"/>
</dbReference>
<name>A0A6P7NMJ7_BETSP</name>
<organism evidence="7 8">
    <name type="scientific">Betta splendens</name>
    <name type="common">Siamese fighting fish</name>
    <dbReference type="NCBI Taxonomy" id="158456"/>
    <lineage>
        <taxon>Eukaryota</taxon>
        <taxon>Metazoa</taxon>
        <taxon>Chordata</taxon>
        <taxon>Craniata</taxon>
        <taxon>Vertebrata</taxon>
        <taxon>Euteleostomi</taxon>
        <taxon>Actinopterygii</taxon>
        <taxon>Neopterygii</taxon>
        <taxon>Teleostei</taxon>
        <taxon>Neoteleostei</taxon>
        <taxon>Acanthomorphata</taxon>
        <taxon>Anabantaria</taxon>
        <taxon>Anabantiformes</taxon>
        <taxon>Anabantoidei</taxon>
        <taxon>Osphronemidae</taxon>
        <taxon>Betta</taxon>
    </lineage>
</organism>
<feature type="region of interest" description="Disordered" evidence="4">
    <location>
        <begin position="1"/>
        <end position="35"/>
    </location>
</feature>
<dbReference type="PROSITE" id="PS50010">
    <property type="entry name" value="DH_2"/>
    <property type="match status" value="1"/>
</dbReference>
<dbReference type="PROSITE" id="PS00741">
    <property type="entry name" value="DH_1"/>
    <property type="match status" value="1"/>
</dbReference>
<dbReference type="InterPro" id="IPR055251">
    <property type="entry name" value="SOS1_NGEF_PH"/>
</dbReference>
<dbReference type="GO" id="GO:0005085">
    <property type="term" value="F:guanyl-nucleotide exchange factor activity"/>
    <property type="evidence" value="ECO:0007669"/>
    <property type="project" value="UniProtKB-KW"/>
</dbReference>
<keyword evidence="7" id="KW-1185">Reference proteome</keyword>
<dbReference type="PANTHER" id="PTHR46006">
    <property type="entry name" value="RHO GUANINE NUCLEOTIDE EXCHANGE FACTOR AT 64C, ISOFORM A"/>
    <property type="match status" value="1"/>
</dbReference>
<dbReference type="Gene3D" id="1.20.900.10">
    <property type="entry name" value="Dbl homology (DH) domain"/>
    <property type="match status" value="1"/>
</dbReference>
<dbReference type="CTD" id="10276"/>
<evidence type="ECO:0000259" key="5">
    <source>
        <dbReference type="PROSITE" id="PS50003"/>
    </source>
</evidence>
<dbReference type="SUPFAM" id="SSF48065">
    <property type="entry name" value="DBL homology domain (DH-domain)"/>
    <property type="match status" value="1"/>
</dbReference>
<dbReference type="SMART" id="SM00233">
    <property type="entry name" value="PH"/>
    <property type="match status" value="1"/>
</dbReference>
<dbReference type="Pfam" id="PF22697">
    <property type="entry name" value="SOS1_NGEF_PH"/>
    <property type="match status" value="1"/>
</dbReference>
<evidence type="ECO:0000313" key="7">
    <source>
        <dbReference type="Proteomes" id="UP000515150"/>
    </source>
</evidence>
<dbReference type="SUPFAM" id="SSF50729">
    <property type="entry name" value="PH domain-like"/>
    <property type="match status" value="1"/>
</dbReference>
<dbReference type="CDD" id="cd00160">
    <property type="entry name" value="RhoGEF"/>
    <property type="match status" value="1"/>
</dbReference>
<dbReference type="InterPro" id="IPR000219">
    <property type="entry name" value="DH_dom"/>
</dbReference>
<dbReference type="InterPro" id="IPR051480">
    <property type="entry name" value="Endocytic_GEF_Adapter"/>
</dbReference>
<feature type="compositionally biased region" description="Basic residues" evidence="4">
    <location>
        <begin position="14"/>
        <end position="26"/>
    </location>
</feature>
<dbReference type="InterPro" id="IPR035899">
    <property type="entry name" value="DBL_dom_sf"/>
</dbReference>
<gene>
    <name evidence="8" type="primary">net1</name>
</gene>
<dbReference type="PROSITE" id="PS50003">
    <property type="entry name" value="PH_DOMAIN"/>
    <property type="match status" value="1"/>
</dbReference>
<dbReference type="Proteomes" id="UP000515150">
    <property type="component" value="Chromosome 9"/>
</dbReference>
<dbReference type="FunFam" id="2.30.29.30:FF:000151">
    <property type="entry name" value="Rho guanine nucleotide exchange factor 3"/>
    <property type="match status" value="1"/>
</dbReference>
<evidence type="ECO:0000313" key="8">
    <source>
        <dbReference type="RefSeq" id="XP_029019290.1"/>
    </source>
</evidence>
<feature type="domain" description="DH" evidence="6">
    <location>
        <begin position="174"/>
        <end position="356"/>
    </location>
</feature>
<dbReference type="GO" id="GO:0005737">
    <property type="term" value="C:cytoplasm"/>
    <property type="evidence" value="ECO:0007669"/>
    <property type="project" value="UniProtKB-SubCell"/>
</dbReference>